<organism evidence="2 3">
    <name type="scientific">Pseudomonas caricapapayae</name>
    <dbReference type="NCBI Taxonomy" id="46678"/>
    <lineage>
        <taxon>Bacteria</taxon>
        <taxon>Pseudomonadati</taxon>
        <taxon>Pseudomonadota</taxon>
        <taxon>Gammaproteobacteria</taxon>
        <taxon>Pseudomonadales</taxon>
        <taxon>Pseudomonadaceae</taxon>
        <taxon>Pseudomonas</taxon>
    </lineage>
</organism>
<reference evidence="3 4" key="1">
    <citation type="submission" date="2018-08" db="EMBL/GenBank/DDBJ databases">
        <title>Recombination of ecologically and evolutionarily significant loci maintains genetic cohesion in the Pseudomonas syringae species complex.</title>
        <authorList>
            <person name="Dillon M."/>
            <person name="Thakur S."/>
            <person name="Almeida R.N.D."/>
            <person name="Weir B.S."/>
            <person name="Guttman D.S."/>
        </authorList>
    </citation>
    <scope>NUCLEOTIDE SEQUENCE [LARGE SCALE GENOMIC DNA]</scope>
    <source>
        <strain evidence="1 4">ICMP 4086</strain>
        <strain evidence="2 3">ICMP 7496</strain>
    </source>
</reference>
<evidence type="ECO:0000313" key="3">
    <source>
        <dbReference type="Proteomes" id="UP000269872"/>
    </source>
</evidence>
<proteinExistence type="predicted"/>
<comment type="caution">
    <text evidence="2">The sequence shown here is derived from an EMBL/GenBank/DDBJ whole genome shotgun (WGS) entry which is preliminary data.</text>
</comment>
<evidence type="ECO:0000313" key="1">
    <source>
        <dbReference type="EMBL" id="RMM08835.1"/>
    </source>
</evidence>
<accession>A0A0P9K1E4</accession>
<name>A0A0P9K1E4_9PSED</name>
<dbReference type="EMBL" id="RBUY01000005">
    <property type="protein sequence ID" value="RMV80197.1"/>
    <property type="molecule type" value="Genomic_DNA"/>
</dbReference>
<sequence length="38" mass="4311">MKKHPFSDVSRPWCADSWGQVEAPAVHTSYVIPLQDAR</sequence>
<dbReference type="AlphaFoldDB" id="A0A0P9K1E4"/>
<dbReference type="Proteomes" id="UP000278587">
    <property type="component" value="Unassembled WGS sequence"/>
</dbReference>
<evidence type="ECO:0000313" key="4">
    <source>
        <dbReference type="Proteomes" id="UP000278587"/>
    </source>
</evidence>
<dbReference type="Proteomes" id="UP000269872">
    <property type="component" value="Unassembled WGS sequence"/>
</dbReference>
<evidence type="ECO:0000313" key="2">
    <source>
        <dbReference type="EMBL" id="RMV80197.1"/>
    </source>
</evidence>
<gene>
    <name evidence="2" type="ORF">ALP05_102110</name>
    <name evidence="1" type="ORF">ALQ84_101923</name>
</gene>
<dbReference type="EMBL" id="RBOC01000114">
    <property type="protein sequence ID" value="RMM08835.1"/>
    <property type="molecule type" value="Genomic_DNA"/>
</dbReference>
<protein>
    <submittedName>
        <fullName evidence="2">Uncharacterized protein</fullName>
    </submittedName>
</protein>